<comment type="caution">
    <text evidence="1">The sequence shown here is derived from an EMBL/GenBank/DDBJ whole genome shotgun (WGS) entry which is preliminary data.</text>
</comment>
<proteinExistence type="predicted"/>
<evidence type="ECO:0008006" key="3">
    <source>
        <dbReference type="Google" id="ProtNLM"/>
    </source>
</evidence>
<organism evidence="1 2">
    <name type="scientific">Helicobacter japonicus</name>
    <dbReference type="NCBI Taxonomy" id="425400"/>
    <lineage>
        <taxon>Bacteria</taxon>
        <taxon>Pseudomonadati</taxon>
        <taxon>Campylobacterota</taxon>
        <taxon>Epsilonproteobacteria</taxon>
        <taxon>Campylobacterales</taxon>
        <taxon>Helicobacteraceae</taxon>
        <taxon>Helicobacter</taxon>
    </lineage>
</organism>
<dbReference type="STRING" id="425400.LS65_01925"/>
<evidence type="ECO:0000313" key="2">
    <source>
        <dbReference type="Proteomes" id="UP000029707"/>
    </source>
</evidence>
<protein>
    <recommendedName>
        <fullName evidence="3">Outer membrane beta-barrel protein</fullName>
    </recommendedName>
</protein>
<gene>
    <name evidence="1" type="ORF">LS65_005250</name>
</gene>
<evidence type="ECO:0000313" key="1">
    <source>
        <dbReference type="EMBL" id="TLE01982.1"/>
    </source>
</evidence>
<dbReference type="OrthoDB" id="5328715at2"/>
<reference evidence="1 2" key="1">
    <citation type="journal article" date="2014" name="Genome Announc.">
        <title>Draft genome sequences of eight enterohepatic helicobacter species isolated from both laboratory and wild rodents.</title>
        <authorList>
            <person name="Sheh A."/>
            <person name="Shen Z."/>
            <person name="Fox J.G."/>
        </authorList>
    </citation>
    <scope>NUCLEOTIDE SEQUENCE [LARGE SCALE GENOMIC DNA]</scope>
    <source>
        <strain evidence="1 2">MIT 01-6451</strain>
    </source>
</reference>
<dbReference type="Proteomes" id="UP000029707">
    <property type="component" value="Unassembled WGS sequence"/>
</dbReference>
<name>A0A4U8TN79_9HELI</name>
<dbReference type="EMBL" id="JRMQ02000005">
    <property type="protein sequence ID" value="TLE01982.1"/>
    <property type="molecule type" value="Genomic_DNA"/>
</dbReference>
<keyword evidence="2" id="KW-1185">Reference proteome</keyword>
<accession>A0A4U8TN79</accession>
<dbReference type="AlphaFoldDB" id="A0A4U8TN79"/>
<sequence length="225" mass="25696">MKLYAMLGWLTLCSIMYGAQKVPVQDFSRDKAPEEVLGNVSITRQELLYDINGIKIKKPKNPREGSYALVSLGAVYTPSLGTSSMLSVEAGYDFIFKNIHSLRVFGFFDRTNYGAFGDLEFDATQPNKMQIYRGGISAEYRIYVSRFIGFRVRLGSIGAYNFSRTDSAAQPLLSTTYKKWFYPTFAFGPIFTYGIHHELFIGYDLLDYETKRGASVNYLKYSYRF</sequence>